<gene>
    <name evidence="2" type="ORF">C8Q71DRAFT_731787</name>
</gene>
<keyword evidence="3" id="KW-1185">Reference proteome</keyword>
<dbReference type="Proteomes" id="UP000814176">
    <property type="component" value="Unassembled WGS sequence"/>
</dbReference>
<evidence type="ECO:0000313" key="2">
    <source>
        <dbReference type="EMBL" id="KAH9844218.1"/>
    </source>
</evidence>
<comment type="caution">
    <text evidence="2">The sequence shown here is derived from an EMBL/GenBank/DDBJ whole genome shotgun (WGS) entry which is preliminary data.</text>
</comment>
<dbReference type="EMBL" id="JADCUA010000001">
    <property type="protein sequence ID" value="KAH9844218.1"/>
    <property type="molecule type" value="Genomic_DNA"/>
</dbReference>
<dbReference type="RefSeq" id="XP_047785028.1">
    <property type="nucleotide sequence ID" value="XM_047922210.1"/>
</dbReference>
<accession>A0ABQ8KY32</accession>
<proteinExistence type="predicted"/>
<feature type="compositionally biased region" description="Polar residues" evidence="1">
    <location>
        <begin position="227"/>
        <end position="238"/>
    </location>
</feature>
<protein>
    <submittedName>
        <fullName evidence="2">Uncharacterized protein</fullName>
    </submittedName>
</protein>
<sequence>MVPRSRIRWSVTHSRQHGHSVSRIQCVQSWVRVCSRLDWGAPSPLCPPSAYAYPAYSSATKSLSLQPAHSSLCVTLDHPPFVDEDVLHHGFLQLLPRRTRRASCLQPLHLLAIPSRHLRDVRRPLAGPSSLELRWQEASLQRAVEGYYGLEEAVWHVNASTRVTAAPRCPSHPISPYARMPHIRIRYADLQGVDYSAAGCPSDVARLIPVQPNRKREHRPHSALDDSMSSCTHIPASS</sequence>
<reference evidence="2 3" key="1">
    <citation type="journal article" date="2021" name="Environ. Microbiol.">
        <title>Gene family expansions and transcriptome signatures uncover fungal adaptations to wood decay.</title>
        <authorList>
            <person name="Hage H."/>
            <person name="Miyauchi S."/>
            <person name="Viragh M."/>
            <person name="Drula E."/>
            <person name="Min B."/>
            <person name="Chaduli D."/>
            <person name="Navarro D."/>
            <person name="Favel A."/>
            <person name="Norest M."/>
            <person name="Lesage-Meessen L."/>
            <person name="Balint B."/>
            <person name="Merenyi Z."/>
            <person name="de Eugenio L."/>
            <person name="Morin E."/>
            <person name="Martinez A.T."/>
            <person name="Baldrian P."/>
            <person name="Stursova M."/>
            <person name="Martinez M.J."/>
            <person name="Novotny C."/>
            <person name="Magnuson J.K."/>
            <person name="Spatafora J.W."/>
            <person name="Maurice S."/>
            <person name="Pangilinan J."/>
            <person name="Andreopoulos W."/>
            <person name="LaButti K."/>
            <person name="Hundley H."/>
            <person name="Na H."/>
            <person name="Kuo A."/>
            <person name="Barry K."/>
            <person name="Lipzen A."/>
            <person name="Henrissat B."/>
            <person name="Riley R."/>
            <person name="Ahrendt S."/>
            <person name="Nagy L.G."/>
            <person name="Grigoriev I.V."/>
            <person name="Martin F."/>
            <person name="Rosso M.N."/>
        </authorList>
    </citation>
    <scope>NUCLEOTIDE SEQUENCE [LARGE SCALE GENOMIC DNA]</scope>
    <source>
        <strain evidence="2 3">CIRM-BRFM 1785</strain>
    </source>
</reference>
<organism evidence="2 3">
    <name type="scientific">Rhodofomes roseus</name>
    <dbReference type="NCBI Taxonomy" id="34475"/>
    <lineage>
        <taxon>Eukaryota</taxon>
        <taxon>Fungi</taxon>
        <taxon>Dikarya</taxon>
        <taxon>Basidiomycota</taxon>
        <taxon>Agaricomycotina</taxon>
        <taxon>Agaricomycetes</taxon>
        <taxon>Polyporales</taxon>
        <taxon>Rhodofomes</taxon>
    </lineage>
</organism>
<name>A0ABQ8KY32_9APHY</name>
<evidence type="ECO:0000313" key="3">
    <source>
        <dbReference type="Proteomes" id="UP000814176"/>
    </source>
</evidence>
<feature type="region of interest" description="Disordered" evidence="1">
    <location>
        <begin position="211"/>
        <end position="238"/>
    </location>
</feature>
<evidence type="ECO:0000256" key="1">
    <source>
        <dbReference type="SAM" id="MobiDB-lite"/>
    </source>
</evidence>
<dbReference type="GeneID" id="72002942"/>